<dbReference type="GeneID" id="107082229"/>
<keyword evidence="3" id="KW-0472">Membrane</keyword>
<dbReference type="GO" id="GO:0005925">
    <property type="term" value="C:focal adhesion"/>
    <property type="evidence" value="ECO:0007669"/>
    <property type="project" value="UniProtKB-SubCell"/>
</dbReference>
<keyword evidence="4" id="KW-0732">Signal</keyword>
<keyword evidence="3" id="KW-1133">Transmembrane helix</keyword>
<feature type="transmembrane region" description="Helical" evidence="3">
    <location>
        <begin position="321"/>
        <end position="345"/>
    </location>
</feature>
<evidence type="ECO:0000313" key="6">
    <source>
        <dbReference type="Proteomes" id="UP000265020"/>
    </source>
</evidence>
<dbReference type="KEGG" id="cvg:107082229"/>
<feature type="compositionally biased region" description="Basic and acidic residues" evidence="2">
    <location>
        <begin position="497"/>
        <end position="506"/>
    </location>
</feature>
<dbReference type="GeneTree" id="ENSGT00390000005284"/>
<keyword evidence="3" id="KW-0812">Transmembrane</keyword>
<keyword evidence="6" id="KW-1185">Reference proteome</keyword>
<dbReference type="PANTHER" id="PTHR24216:SF65">
    <property type="entry name" value="PAXILLIN-LIKE PROTEIN 1"/>
    <property type="match status" value="1"/>
</dbReference>
<dbReference type="STRING" id="28743.ENSCVAP00000032424"/>
<feature type="region of interest" description="Disordered" evidence="2">
    <location>
        <begin position="384"/>
        <end position="736"/>
    </location>
</feature>
<evidence type="ECO:0000256" key="3">
    <source>
        <dbReference type="SAM" id="Phobius"/>
    </source>
</evidence>
<feature type="chain" id="PRO_5018635833" evidence="4">
    <location>
        <begin position="30"/>
        <end position="736"/>
    </location>
</feature>
<reference evidence="5" key="2">
    <citation type="submission" date="2025-09" db="UniProtKB">
        <authorList>
            <consortium name="Ensembl"/>
        </authorList>
    </citation>
    <scope>IDENTIFICATION</scope>
</reference>
<accession>A0A3Q2EKG2</accession>
<dbReference type="PANTHER" id="PTHR24216">
    <property type="entry name" value="PAXILLIN-RELATED"/>
    <property type="match status" value="1"/>
</dbReference>
<name>A0A3Q2EKG2_CYPVA</name>
<organism evidence="5 6">
    <name type="scientific">Cyprinodon variegatus</name>
    <name type="common">Sheepshead minnow</name>
    <dbReference type="NCBI Taxonomy" id="28743"/>
    <lineage>
        <taxon>Eukaryota</taxon>
        <taxon>Metazoa</taxon>
        <taxon>Chordata</taxon>
        <taxon>Craniata</taxon>
        <taxon>Vertebrata</taxon>
        <taxon>Euteleostomi</taxon>
        <taxon>Actinopterygii</taxon>
        <taxon>Neopterygii</taxon>
        <taxon>Teleostei</taxon>
        <taxon>Neoteleostei</taxon>
        <taxon>Acanthomorphata</taxon>
        <taxon>Ovalentaria</taxon>
        <taxon>Atherinomorphae</taxon>
        <taxon>Cyprinodontiformes</taxon>
        <taxon>Cyprinodontidae</taxon>
        <taxon>Cyprinodon</taxon>
    </lineage>
</organism>
<evidence type="ECO:0000256" key="4">
    <source>
        <dbReference type="SAM" id="SignalP"/>
    </source>
</evidence>
<dbReference type="AlphaFoldDB" id="A0A3Q2EKG2"/>
<feature type="signal peptide" evidence="4">
    <location>
        <begin position="1"/>
        <end position="29"/>
    </location>
</feature>
<sequence>MQKSATMMKVSGILISFLISAAIPFPLQGEESITLFHGEDFQIVLPPYEVELTFRNYSDPRNPSDPVLMRGGKVISSRAKHSLQLSHLIIEAVGEGDEGLYILKDSKNPKHKKEIKLIVRDCTIEQIVKYGDNFKIPIAGVNTPISLEYRPSAVEANQTSRPAVVVLTAAGTSIDPYRGRISVSERYITISAATVADEGSFTVRDSKGFIQKKVCLNVKEHNKFETRSTGERLKINLILNSSLVQLYYSQDPKVPENILLMDKGEFIIGSGFEDRLSLEGSVVFLDQIKASDAGLFRVTDLQGFNISTVQLGLKPYTLDSLYVAIIALLGLLAFLLLVCLLSCLIKIKKRAKRAAALEKLAQNAGKEDEGEAFRQVVKNITKLSEESKHSQADNTEKSQSTEVDIKGLEVSSKEVGVGNLETSDSGVGFNTALPLDTDTDVPDQIPDSEAVSISAAPEIKPSPPSAAETKPAAPPVPETKASPVPEPKTAPTQPVEGKLDAPKPLDTKLSPTPSPEPGLSPADKIPAPSPSPEPKTGLSPADPKPAPSPSLEPKTGLSPSDPKPAPSRSPEPKTGLKSADLKPALSPSPEPKTGLSPADPKPAPSPSPELKTGLSPADTKPAPSPSPEPKTGLSPADPKPSSSPSPEPKTAAPITTSPTPEVKSASASPEPPKPTPAEPITNGTPGPDSKASPDHADIIKDPTPKEVSTKTLEVEMKSSSVEPEASKDGTAHSTTT</sequence>
<feature type="compositionally biased region" description="Basic and acidic residues" evidence="2">
    <location>
        <begin position="384"/>
        <end position="396"/>
    </location>
</feature>
<protein>
    <submittedName>
        <fullName evidence="5">Si:dkeyp-77h1.4</fullName>
    </submittedName>
</protein>
<dbReference type="Ensembl" id="ENSCVAT00000033002.1">
    <property type="protein sequence ID" value="ENSCVAP00000032424.1"/>
    <property type="gene ID" value="ENSCVAG00000022438.1"/>
</dbReference>
<dbReference type="OrthoDB" id="8871625at2759"/>
<evidence type="ECO:0000256" key="1">
    <source>
        <dbReference type="ARBA" id="ARBA00004246"/>
    </source>
</evidence>
<proteinExistence type="predicted"/>
<feature type="compositionally biased region" description="Basic and acidic residues" evidence="2">
    <location>
        <begin position="691"/>
        <end position="716"/>
    </location>
</feature>
<evidence type="ECO:0000256" key="2">
    <source>
        <dbReference type="SAM" id="MobiDB-lite"/>
    </source>
</evidence>
<dbReference type="Proteomes" id="UP000265020">
    <property type="component" value="Unassembled WGS sequence"/>
</dbReference>
<reference evidence="5" key="1">
    <citation type="submission" date="2025-08" db="UniProtKB">
        <authorList>
            <consortium name="Ensembl"/>
        </authorList>
    </citation>
    <scope>IDENTIFICATION</scope>
</reference>
<dbReference type="OMA" id="TIMGTFR"/>
<comment type="subcellular location">
    <subcellularLocation>
        <location evidence="1">Cell junction</location>
        <location evidence="1">Focal adhesion</location>
    </subcellularLocation>
</comment>
<dbReference type="RefSeq" id="XP_015226279.1">
    <property type="nucleotide sequence ID" value="XM_015370793.1"/>
</dbReference>
<evidence type="ECO:0000313" key="5">
    <source>
        <dbReference type="Ensembl" id="ENSCVAP00000032424.1"/>
    </source>
</evidence>
<feature type="compositionally biased region" description="Pro residues" evidence="2">
    <location>
        <begin position="637"/>
        <end position="647"/>
    </location>
</feature>